<dbReference type="KEGG" id="arac:E0W69_019575"/>
<dbReference type="Proteomes" id="UP000292424">
    <property type="component" value="Chromosome"/>
</dbReference>
<dbReference type="PANTHER" id="PTHR30576">
    <property type="entry name" value="COLANIC BIOSYNTHESIS UDP-GLUCOSE LIPID CARRIER TRANSFERASE"/>
    <property type="match status" value="1"/>
</dbReference>
<protein>
    <submittedName>
        <fullName evidence="9">Sugar transferase</fullName>
    </submittedName>
</protein>
<evidence type="ECO:0000256" key="1">
    <source>
        <dbReference type="ARBA" id="ARBA00004141"/>
    </source>
</evidence>
<dbReference type="EMBL" id="CP044016">
    <property type="protein sequence ID" value="QES90760.1"/>
    <property type="molecule type" value="Genomic_DNA"/>
</dbReference>
<evidence type="ECO:0000256" key="6">
    <source>
        <dbReference type="ARBA" id="ARBA00023136"/>
    </source>
</evidence>
<dbReference type="PANTHER" id="PTHR30576:SF20">
    <property type="entry name" value="QUINOVOSAMINEPHOSPHOTRANSFERAE-RELATED"/>
    <property type="match status" value="1"/>
</dbReference>
<dbReference type="InterPro" id="IPR017475">
    <property type="entry name" value="EPS_sugar_tfrase"/>
</dbReference>
<organism evidence="9 10">
    <name type="scientific">Rhizosphaericola mali</name>
    <dbReference type="NCBI Taxonomy" id="2545455"/>
    <lineage>
        <taxon>Bacteria</taxon>
        <taxon>Pseudomonadati</taxon>
        <taxon>Bacteroidota</taxon>
        <taxon>Chitinophagia</taxon>
        <taxon>Chitinophagales</taxon>
        <taxon>Chitinophagaceae</taxon>
        <taxon>Rhizosphaericola</taxon>
    </lineage>
</organism>
<keyword evidence="4 7" id="KW-0812">Transmembrane</keyword>
<dbReference type="NCBIfam" id="TIGR03025">
    <property type="entry name" value="EPS_sugtrans"/>
    <property type="match status" value="1"/>
</dbReference>
<comment type="subcellular location">
    <subcellularLocation>
        <location evidence="1">Membrane</location>
        <topology evidence="1">Multi-pass membrane protein</topology>
    </subcellularLocation>
</comment>
<dbReference type="PROSITE" id="PS51257">
    <property type="entry name" value="PROKAR_LIPOPROTEIN"/>
    <property type="match status" value="1"/>
</dbReference>
<dbReference type="RefSeq" id="WP_131331744.1">
    <property type="nucleotide sequence ID" value="NZ_CP044016.1"/>
</dbReference>
<keyword evidence="10" id="KW-1185">Reference proteome</keyword>
<name>A0A5P2GAN6_9BACT</name>
<evidence type="ECO:0000259" key="8">
    <source>
        <dbReference type="Pfam" id="PF02397"/>
    </source>
</evidence>
<dbReference type="OrthoDB" id="9808602at2"/>
<dbReference type="Gene3D" id="3.40.50.720">
    <property type="entry name" value="NAD(P)-binding Rossmann-like Domain"/>
    <property type="match status" value="1"/>
</dbReference>
<feature type="transmembrane region" description="Helical" evidence="7">
    <location>
        <begin position="80"/>
        <end position="97"/>
    </location>
</feature>
<dbReference type="GO" id="GO:0016020">
    <property type="term" value="C:membrane"/>
    <property type="evidence" value="ECO:0007669"/>
    <property type="project" value="UniProtKB-SubCell"/>
</dbReference>
<feature type="transmembrane region" description="Helical" evidence="7">
    <location>
        <begin position="48"/>
        <end position="68"/>
    </location>
</feature>
<feature type="transmembrane region" description="Helical" evidence="7">
    <location>
        <begin position="109"/>
        <end position="132"/>
    </location>
</feature>
<proteinExistence type="inferred from homology"/>
<feature type="transmembrane region" description="Helical" evidence="7">
    <location>
        <begin position="12"/>
        <end position="36"/>
    </location>
</feature>
<reference evidence="9 10" key="1">
    <citation type="submission" date="2019-09" db="EMBL/GenBank/DDBJ databases">
        <title>Complete genome sequence of Arachidicoccus sp. B3-10 isolated from apple orchard soil.</title>
        <authorList>
            <person name="Kim H.S."/>
            <person name="Han K.-I."/>
            <person name="Suh M.K."/>
            <person name="Lee K.C."/>
            <person name="Eom M.K."/>
            <person name="Kim J.-S."/>
            <person name="Kang S.W."/>
            <person name="Sin Y."/>
            <person name="Lee J.-S."/>
        </authorList>
    </citation>
    <scope>NUCLEOTIDE SEQUENCE [LARGE SCALE GENOMIC DNA]</scope>
    <source>
        <strain evidence="9 10">B3-10</strain>
    </source>
</reference>
<feature type="domain" description="Bacterial sugar transferase" evidence="8">
    <location>
        <begin position="276"/>
        <end position="458"/>
    </location>
</feature>
<dbReference type="InterPro" id="IPR003362">
    <property type="entry name" value="Bact_transf"/>
</dbReference>
<evidence type="ECO:0000313" key="10">
    <source>
        <dbReference type="Proteomes" id="UP000292424"/>
    </source>
</evidence>
<keyword evidence="6 7" id="KW-0472">Membrane</keyword>
<evidence type="ECO:0000256" key="5">
    <source>
        <dbReference type="ARBA" id="ARBA00022989"/>
    </source>
</evidence>
<comment type="similarity">
    <text evidence="2">Belongs to the bacterial sugar transferase family.</text>
</comment>
<dbReference type="Pfam" id="PF13727">
    <property type="entry name" value="CoA_binding_3"/>
    <property type="match status" value="1"/>
</dbReference>
<keyword evidence="3 9" id="KW-0808">Transferase</keyword>
<evidence type="ECO:0000256" key="7">
    <source>
        <dbReference type="SAM" id="Phobius"/>
    </source>
</evidence>
<dbReference type="GO" id="GO:0016780">
    <property type="term" value="F:phosphotransferase activity, for other substituted phosphate groups"/>
    <property type="evidence" value="ECO:0007669"/>
    <property type="project" value="TreeGrafter"/>
</dbReference>
<gene>
    <name evidence="9" type="ORF">E0W69_019575</name>
</gene>
<accession>A0A5P2GAN6</accession>
<evidence type="ECO:0000256" key="4">
    <source>
        <dbReference type="ARBA" id="ARBA00022692"/>
    </source>
</evidence>
<dbReference type="Pfam" id="PF02397">
    <property type="entry name" value="Bac_transf"/>
    <property type="match status" value="1"/>
</dbReference>
<dbReference type="AlphaFoldDB" id="A0A5P2GAN6"/>
<evidence type="ECO:0000256" key="2">
    <source>
        <dbReference type="ARBA" id="ARBA00006464"/>
    </source>
</evidence>
<keyword evidence="5 7" id="KW-1133">Transmembrane helix</keyword>
<evidence type="ECO:0000256" key="3">
    <source>
        <dbReference type="ARBA" id="ARBA00022679"/>
    </source>
</evidence>
<feature type="transmembrane region" description="Helical" evidence="7">
    <location>
        <begin position="278"/>
        <end position="300"/>
    </location>
</feature>
<sequence>MKKNSNIGVYILADYIAVFLFWFACYYINIAFFLVNDYRVILTGRFTIFSYFTIPLLFVLISAIAGTYQQIPAKKSRAEELIFTWTECLITSILLYFPVLEPSNLNYKIGLLVFVFFFLFLGILVSIFRMIYLTFTKKIFKNYNVFYPTIVIGNSEITNIIGAEINRNTIRNGYKYIGFISLDNEINSSSLGSIDQLSNIIRQNKVQQMILADEIYKKEEACLQLIANISELELEIRKVPDDVDFIGSNMTSSDILGIPLVKIETHVMPQWQRNIKRILDVLFSFIGMILLSPLIIFTYLKTKISSNGNVFYHQERVGKNGKIFKIIKFRSMYIDAEKEGPQLSFENDKRITPWGKVMRKWRLDELPQLYNILIGDMSFVGPRPERPFFAELINKEVAYYKYIWRIKPGLTSWGMVQFGYASNLQQMKARLKYDMVYLKSASLLIDLKITIYTIRILFLGKGK</sequence>
<evidence type="ECO:0000313" key="9">
    <source>
        <dbReference type="EMBL" id="QES90760.1"/>
    </source>
</evidence>